<comment type="caution">
    <text evidence="1">The sequence shown here is derived from an EMBL/GenBank/DDBJ whole genome shotgun (WGS) entry which is preliminary data.</text>
</comment>
<name>T1DEN5_9ZZZZ</name>
<proteinExistence type="predicted"/>
<organism evidence="1">
    <name type="scientific">mine drainage metagenome</name>
    <dbReference type="NCBI Taxonomy" id="410659"/>
    <lineage>
        <taxon>unclassified sequences</taxon>
        <taxon>metagenomes</taxon>
        <taxon>ecological metagenomes</taxon>
    </lineage>
</organism>
<reference evidence="1" key="2">
    <citation type="journal article" date="2014" name="ISME J.">
        <title>Microbial stratification in low pH oxic and suboxic macroscopic growths along an acid mine drainage.</title>
        <authorList>
            <person name="Mendez-Garcia C."/>
            <person name="Mesa V."/>
            <person name="Sprenger R.R."/>
            <person name="Richter M."/>
            <person name="Diez M.S."/>
            <person name="Solano J."/>
            <person name="Bargiela R."/>
            <person name="Golyshina O.V."/>
            <person name="Manteca A."/>
            <person name="Ramos J.L."/>
            <person name="Gallego J.R."/>
            <person name="Llorente I."/>
            <person name="Martins Dos Santos V.A."/>
            <person name="Jensen O.N."/>
            <person name="Pelaez A.I."/>
            <person name="Sanchez J."/>
            <person name="Ferrer M."/>
        </authorList>
    </citation>
    <scope>NUCLEOTIDE SEQUENCE</scope>
</reference>
<protein>
    <submittedName>
        <fullName evidence="1">Acriflavin resistance protein</fullName>
    </submittedName>
</protein>
<dbReference type="AlphaFoldDB" id="T1DEN5"/>
<dbReference type="SUPFAM" id="SSF82693">
    <property type="entry name" value="Multidrug efflux transporter AcrB pore domain, PN1, PN2, PC1 and PC2 subdomains"/>
    <property type="match status" value="1"/>
</dbReference>
<accession>T1DEN5</accession>
<sequence>VTLPLEEAAKGEPGVRLVRSQTGYGLSKLHVYFDQGVNAQTAYLMLQARLAHIALPAGATVAVHLMAPNVYPFAEYALVSNRLDSSALMPTFAFHVRPRCSASTASTAWSGRDAAGPR</sequence>
<feature type="non-terminal residue" evidence="1">
    <location>
        <position position="1"/>
    </location>
</feature>
<reference evidence="1" key="1">
    <citation type="submission" date="2013-08" db="EMBL/GenBank/DDBJ databases">
        <authorList>
            <person name="Mendez C."/>
            <person name="Richter M."/>
            <person name="Ferrer M."/>
            <person name="Sanchez J."/>
        </authorList>
    </citation>
    <scope>NUCLEOTIDE SEQUENCE</scope>
</reference>
<evidence type="ECO:0000313" key="1">
    <source>
        <dbReference type="EMBL" id="EQD79844.1"/>
    </source>
</evidence>
<dbReference type="Gene3D" id="3.30.70.1430">
    <property type="entry name" value="Multidrug efflux transporter AcrB pore domain"/>
    <property type="match status" value="1"/>
</dbReference>
<dbReference type="EMBL" id="AUZX01001150">
    <property type="protein sequence ID" value="EQD79844.1"/>
    <property type="molecule type" value="Genomic_DNA"/>
</dbReference>
<gene>
    <name evidence="1" type="ORF">B1A_01512</name>
</gene>